<dbReference type="OrthoDB" id="140919at2"/>
<evidence type="ECO:0000313" key="2">
    <source>
        <dbReference type="EMBL" id="REG10292.1"/>
    </source>
</evidence>
<organism evidence="2 3">
    <name type="scientific">Pelolinea submarina</name>
    <dbReference type="NCBI Taxonomy" id="913107"/>
    <lineage>
        <taxon>Bacteria</taxon>
        <taxon>Bacillati</taxon>
        <taxon>Chloroflexota</taxon>
        <taxon>Anaerolineae</taxon>
        <taxon>Anaerolineales</taxon>
        <taxon>Anaerolineaceae</taxon>
        <taxon>Pelolinea</taxon>
    </lineage>
</organism>
<keyword evidence="1" id="KW-0704">Schiff base</keyword>
<protein>
    <submittedName>
        <fullName evidence="2">Transaldolase</fullName>
    </submittedName>
</protein>
<evidence type="ECO:0000313" key="3">
    <source>
        <dbReference type="Proteomes" id="UP000256388"/>
    </source>
</evidence>
<dbReference type="AlphaFoldDB" id="A0A3E0AF37"/>
<accession>A0A3E0AF37</accession>
<name>A0A3E0AF37_9CHLR</name>
<sequence>MTNNYFHRVERLTKTKFWINNPTREEADWAIDEGAKGCTCNPSYCGKMIFDRPREKEYANQIFDQVLKEASSATAAEEELQRRLIGPIAEKFLPIYEDSNGENGFVSIQGDPVNEDDPEVVIREAHKNRQVGKNICCKIPTTKSGLIAMETLIAEDIPINATEVFAIQQAVDLCELYKKVSEKSGKFPKLYISHITGIYDEYLAEEAAREGIDISPDILWQSGLAIARKLYQIYVDRGYKVTFVGGGARGLQHFTEMVGGDVCVTINWGGMADELLRSDIPVVERIQNPVPDYVVEELMEKLPDFRRGYEEGGMNIEEYEEFGPVVKFRKSFLKNWNSVLDEAENRLAK</sequence>
<dbReference type="InterPro" id="IPR013785">
    <property type="entry name" value="Aldolase_TIM"/>
</dbReference>
<dbReference type="EMBL" id="QUMS01000001">
    <property type="protein sequence ID" value="REG10292.1"/>
    <property type="molecule type" value="Genomic_DNA"/>
</dbReference>
<dbReference type="InterPro" id="IPR001585">
    <property type="entry name" value="TAL/FSA"/>
</dbReference>
<reference evidence="2 3" key="1">
    <citation type="submission" date="2018-08" db="EMBL/GenBank/DDBJ databases">
        <title>Genomic Encyclopedia of Type Strains, Phase IV (KMG-IV): sequencing the most valuable type-strain genomes for metagenomic binning, comparative biology and taxonomic classification.</title>
        <authorList>
            <person name="Goeker M."/>
        </authorList>
    </citation>
    <scope>NUCLEOTIDE SEQUENCE [LARGE SCALE GENOMIC DNA]</scope>
    <source>
        <strain evidence="2 3">DSM 23923</strain>
    </source>
</reference>
<dbReference type="SUPFAM" id="SSF51569">
    <property type="entry name" value="Aldolase"/>
    <property type="match status" value="1"/>
</dbReference>
<evidence type="ECO:0000256" key="1">
    <source>
        <dbReference type="ARBA" id="ARBA00023270"/>
    </source>
</evidence>
<gene>
    <name evidence="2" type="ORF">DFR64_0146</name>
</gene>
<dbReference type="PANTHER" id="PTHR10683">
    <property type="entry name" value="TRANSALDOLASE"/>
    <property type="match status" value="1"/>
</dbReference>
<dbReference type="Proteomes" id="UP000256388">
    <property type="component" value="Unassembled WGS sequence"/>
</dbReference>
<dbReference type="GO" id="GO:0005975">
    <property type="term" value="P:carbohydrate metabolic process"/>
    <property type="evidence" value="ECO:0007669"/>
    <property type="project" value="InterPro"/>
</dbReference>
<dbReference type="Gene3D" id="3.20.20.70">
    <property type="entry name" value="Aldolase class I"/>
    <property type="match status" value="1"/>
</dbReference>
<dbReference type="RefSeq" id="WP_158675104.1">
    <property type="nucleotide sequence ID" value="NZ_AP018437.1"/>
</dbReference>
<dbReference type="Pfam" id="PF00923">
    <property type="entry name" value="TAL_FSA"/>
    <property type="match status" value="1"/>
</dbReference>
<dbReference type="PANTHER" id="PTHR10683:SF31">
    <property type="entry name" value="TRANSALDOLASE"/>
    <property type="match status" value="1"/>
</dbReference>
<proteinExistence type="predicted"/>
<keyword evidence="3" id="KW-1185">Reference proteome</keyword>
<comment type="caution">
    <text evidence="2">The sequence shown here is derived from an EMBL/GenBank/DDBJ whole genome shotgun (WGS) entry which is preliminary data.</text>
</comment>